<evidence type="ECO:0000313" key="1">
    <source>
        <dbReference type="EMBL" id="SUZ81439.1"/>
    </source>
</evidence>
<gene>
    <name evidence="1" type="ORF">METZ01_LOCUS34293</name>
</gene>
<dbReference type="EMBL" id="UINC01001468">
    <property type="protein sequence ID" value="SUZ81439.1"/>
    <property type="molecule type" value="Genomic_DNA"/>
</dbReference>
<accession>A0A381QSB2</accession>
<dbReference type="AlphaFoldDB" id="A0A381QSB2"/>
<reference evidence="1" key="1">
    <citation type="submission" date="2018-05" db="EMBL/GenBank/DDBJ databases">
        <authorList>
            <person name="Lanie J.A."/>
            <person name="Ng W.-L."/>
            <person name="Kazmierczak K.M."/>
            <person name="Andrzejewski T.M."/>
            <person name="Davidsen T.M."/>
            <person name="Wayne K.J."/>
            <person name="Tettelin H."/>
            <person name="Glass J.I."/>
            <person name="Rusch D."/>
            <person name="Podicherti R."/>
            <person name="Tsui H.-C.T."/>
            <person name="Winkler M.E."/>
        </authorList>
    </citation>
    <scope>NUCLEOTIDE SEQUENCE</scope>
</reference>
<proteinExistence type="predicted"/>
<protein>
    <submittedName>
        <fullName evidence="1">Uncharacterized protein</fullName>
    </submittedName>
</protein>
<name>A0A381QSB2_9ZZZZ</name>
<organism evidence="1">
    <name type="scientific">marine metagenome</name>
    <dbReference type="NCBI Taxonomy" id="408172"/>
    <lineage>
        <taxon>unclassified sequences</taxon>
        <taxon>metagenomes</taxon>
        <taxon>ecological metagenomes</taxon>
    </lineage>
</organism>
<sequence length="115" mass="14231">MNKIGKDCEQIIWDYHFSAINYEKKIKEILFWNDEEKIYNNLKDKIQIYFLDFIDLYKKNKKKINKKIYFKFDLLHPNNEIIKELDIVLCNKEKYNYPIKEIIKLKDSPIFYILL</sequence>